<protein>
    <submittedName>
        <fullName evidence="3">TMV resistance protein N-like</fullName>
    </submittedName>
</protein>
<organism evidence="3 4">
    <name type="scientific">Trifolium medium</name>
    <dbReference type="NCBI Taxonomy" id="97028"/>
    <lineage>
        <taxon>Eukaryota</taxon>
        <taxon>Viridiplantae</taxon>
        <taxon>Streptophyta</taxon>
        <taxon>Embryophyta</taxon>
        <taxon>Tracheophyta</taxon>
        <taxon>Spermatophyta</taxon>
        <taxon>Magnoliopsida</taxon>
        <taxon>eudicotyledons</taxon>
        <taxon>Gunneridae</taxon>
        <taxon>Pentapetalae</taxon>
        <taxon>rosids</taxon>
        <taxon>fabids</taxon>
        <taxon>Fabales</taxon>
        <taxon>Fabaceae</taxon>
        <taxon>Papilionoideae</taxon>
        <taxon>50 kb inversion clade</taxon>
        <taxon>NPAAA clade</taxon>
        <taxon>Hologalegina</taxon>
        <taxon>IRL clade</taxon>
        <taxon>Trifolieae</taxon>
        <taxon>Trifolium</taxon>
    </lineage>
</organism>
<reference evidence="3 4" key="1">
    <citation type="journal article" date="2018" name="Front. Plant Sci.">
        <title>Red Clover (Trifolium pratense) and Zigzag Clover (T. medium) - A Picture of Genomic Similarities and Differences.</title>
        <authorList>
            <person name="Dluhosova J."/>
            <person name="Istvanek J."/>
            <person name="Nedelnik J."/>
            <person name="Repkova J."/>
        </authorList>
    </citation>
    <scope>NUCLEOTIDE SEQUENCE [LARGE SCALE GENOMIC DNA]</scope>
    <source>
        <strain evidence="4">cv. 10/8</strain>
        <tissue evidence="3">Leaf</tissue>
    </source>
</reference>
<name>A0A392MIG3_9FABA</name>
<dbReference type="InterPro" id="IPR035897">
    <property type="entry name" value="Toll_tir_struct_dom_sf"/>
</dbReference>
<dbReference type="PROSITE" id="PS50104">
    <property type="entry name" value="TIR"/>
    <property type="match status" value="1"/>
</dbReference>
<dbReference type="SMART" id="SM00255">
    <property type="entry name" value="TIR"/>
    <property type="match status" value="1"/>
</dbReference>
<accession>A0A392MIG3</accession>
<evidence type="ECO:0000259" key="2">
    <source>
        <dbReference type="PROSITE" id="PS50104"/>
    </source>
</evidence>
<proteinExistence type="predicted"/>
<keyword evidence="1" id="KW-0520">NAD</keyword>
<dbReference type="EMBL" id="LXQA010011595">
    <property type="protein sequence ID" value="MCH87131.1"/>
    <property type="molecule type" value="Genomic_DNA"/>
</dbReference>
<dbReference type="PANTHER" id="PTHR32009">
    <property type="entry name" value="TMV RESISTANCE PROTEIN N-LIKE"/>
    <property type="match status" value="1"/>
</dbReference>
<dbReference type="GO" id="GO:0007165">
    <property type="term" value="P:signal transduction"/>
    <property type="evidence" value="ECO:0007669"/>
    <property type="project" value="InterPro"/>
</dbReference>
<dbReference type="Pfam" id="PF01582">
    <property type="entry name" value="TIR"/>
    <property type="match status" value="1"/>
</dbReference>
<sequence length="148" mass="17050">YRVLKQCVPIEVLKGNVRLVRYGFQEGVTLDSTSQGNLLHALRCKRFKIFMYSDILMSGDDITWSILRALQQSRISIVVFSQSFADSMFCLNELVEILNCKNTKNQQILPIFYDVDPSEVRYQTGRYGESIAALEDRLRFLTDPAERA</sequence>
<comment type="caution">
    <text evidence="3">The sequence shown here is derived from an EMBL/GenBank/DDBJ whole genome shotgun (WGS) entry which is preliminary data.</text>
</comment>
<evidence type="ECO:0000313" key="3">
    <source>
        <dbReference type="EMBL" id="MCH87131.1"/>
    </source>
</evidence>
<gene>
    <name evidence="3" type="ORF">A2U01_0007996</name>
</gene>
<dbReference type="Proteomes" id="UP000265520">
    <property type="component" value="Unassembled WGS sequence"/>
</dbReference>
<keyword evidence="4" id="KW-1185">Reference proteome</keyword>
<evidence type="ECO:0000256" key="1">
    <source>
        <dbReference type="ARBA" id="ARBA00023027"/>
    </source>
</evidence>
<evidence type="ECO:0000313" key="4">
    <source>
        <dbReference type="Proteomes" id="UP000265520"/>
    </source>
</evidence>
<dbReference type="InterPro" id="IPR000157">
    <property type="entry name" value="TIR_dom"/>
</dbReference>
<dbReference type="AlphaFoldDB" id="A0A392MIG3"/>
<dbReference type="SUPFAM" id="SSF52200">
    <property type="entry name" value="Toll/Interleukin receptor TIR domain"/>
    <property type="match status" value="1"/>
</dbReference>
<feature type="domain" description="TIR" evidence="2">
    <location>
        <begin position="14"/>
        <end position="148"/>
    </location>
</feature>
<feature type="non-terminal residue" evidence="3">
    <location>
        <position position="1"/>
    </location>
</feature>
<dbReference type="Gene3D" id="3.40.50.10140">
    <property type="entry name" value="Toll/interleukin-1 receptor homology (TIR) domain"/>
    <property type="match status" value="1"/>
</dbReference>
<dbReference type="PANTHER" id="PTHR32009:SF106">
    <property type="entry name" value="TIR DOMAIN-CONTAINING PROTEIN"/>
    <property type="match status" value="1"/>
</dbReference>